<organism evidence="1 2">
    <name type="scientific">Kutzneria chonburiensis</name>
    <dbReference type="NCBI Taxonomy" id="1483604"/>
    <lineage>
        <taxon>Bacteria</taxon>
        <taxon>Bacillati</taxon>
        <taxon>Actinomycetota</taxon>
        <taxon>Actinomycetes</taxon>
        <taxon>Pseudonocardiales</taxon>
        <taxon>Pseudonocardiaceae</taxon>
        <taxon>Kutzneria</taxon>
    </lineage>
</organism>
<gene>
    <name evidence="1" type="ORF">ACFFH7_24715</name>
</gene>
<keyword evidence="2" id="KW-1185">Reference proteome</keyword>
<comment type="caution">
    <text evidence="1">The sequence shown here is derived from an EMBL/GenBank/DDBJ whole genome shotgun (WGS) entry which is preliminary data.</text>
</comment>
<dbReference type="RefSeq" id="WP_273936180.1">
    <property type="nucleotide sequence ID" value="NZ_CP097263.1"/>
</dbReference>
<protein>
    <submittedName>
        <fullName evidence="1">Uncharacterized protein</fullName>
    </submittedName>
</protein>
<dbReference type="EMBL" id="JBHLUD010000007">
    <property type="protein sequence ID" value="MFC0544731.1"/>
    <property type="molecule type" value="Genomic_DNA"/>
</dbReference>
<proteinExistence type="predicted"/>
<dbReference type="Proteomes" id="UP001589810">
    <property type="component" value="Unassembled WGS sequence"/>
</dbReference>
<name>A0ABV6MWN4_9PSEU</name>
<reference evidence="1 2" key="1">
    <citation type="submission" date="2024-09" db="EMBL/GenBank/DDBJ databases">
        <authorList>
            <person name="Sun Q."/>
            <person name="Mori K."/>
        </authorList>
    </citation>
    <scope>NUCLEOTIDE SEQUENCE [LARGE SCALE GENOMIC DNA]</scope>
    <source>
        <strain evidence="1 2">TBRC 1432</strain>
    </source>
</reference>
<accession>A0ABV6MWN4</accession>
<evidence type="ECO:0000313" key="2">
    <source>
        <dbReference type="Proteomes" id="UP001589810"/>
    </source>
</evidence>
<sequence>MGRGPDMGGDEEDEELLPDYREPRTVCHLCGGVGEIAHPVLGVLGGVPRTVNAGRVCFLCEGDSALPGLCPPL</sequence>
<evidence type="ECO:0000313" key="1">
    <source>
        <dbReference type="EMBL" id="MFC0544731.1"/>
    </source>
</evidence>